<gene>
    <name evidence="1" type="ORF">GH741_05575</name>
</gene>
<accession>A0A6A8D8Q9</accession>
<dbReference type="Proteomes" id="UP000799092">
    <property type="component" value="Unassembled WGS sequence"/>
</dbReference>
<dbReference type="EMBL" id="WJNG01000004">
    <property type="protein sequence ID" value="MRH42145.1"/>
    <property type="molecule type" value="Genomic_DNA"/>
</dbReference>
<name>A0A6A8D8Q9_9BACI</name>
<protein>
    <submittedName>
        <fullName evidence="1">Uncharacterized protein</fullName>
    </submittedName>
</protein>
<comment type="caution">
    <text evidence="1">The sequence shown here is derived from an EMBL/GenBank/DDBJ whole genome shotgun (WGS) entry which is preliminary data.</text>
</comment>
<sequence>MGTISALDGRVTAGQRAILPRKVKRCPRKATALSGIQHTVAFFINSNKQE</sequence>
<evidence type="ECO:0000313" key="1">
    <source>
        <dbReference type="EMBL" id="MRH42145.1"/>
    </source>
</evidence>
<reference evidence="1" key="1">
    <citation type="submission" date="2019-11" db="EMBL/GenBank/DDBJ databases">
        <authorList>
            <person name="Li J."/>
        </authorList>
    </citation>
    <scope>NUCLEOTIDE SEQUENCE</scope>
    <source>
        <strain evidence="1">B6B</strain>
    </source>
</reference>
<dbReference type="AlphaFoldDB" id="A0A6A8D8Q9"/>
<organism evidence="1 2">
    <name type="scientific">Aquibacillus halophilus</name>
    <dbReference type="NCBI Taxonomy" id="930132"/>
    <lineage>
        <taxon>Bacteria</taxon>
        <taxon>Bacillati</taxon>
        <taxon>Bacillota</taxon>
        <taxon>Bacilli</taxon>
        <taxon>Bacillales</taxon>
        <taxon>Bacillaceae</taxon>
        <taxon>Aquibacillus</taxon>
    </lineage>
</organism>
<evidence type="ECO:0000313" key="2">
    <source>
        <dbReference type="Proteomes" id="UP000799092"/>
    </source>
</evidence>
<dbReference type="RefSeq" id="WP_153735808.1">
    <property type="nucleotide sequence ID" value="NZ_WJNG01000004.1"/>
</dbReference>
<proteinExistence type="predicted"/>
<keyword evidence="2" id="KW-1185">Reference proteome</keyword>